<dbReference type="Proteomes" id="UP000184144">
    <property type="component" value="Unassembled WGS sequence"/>
</dbReference>
<dbReference type="Pfam" id="PF00582">
    <property type="entry name" value="Usp"/>
    <property type="match status" value="1"/>
</dbReference>
<feature type="domain" description="UspA" evidence="1">
    <location>
        <begin position="1"/>
        <end position="137"/>
    </location>
</feature>
<protein>
    <submittedName>
        <fullName evidence="2">Nucleotide-binding universal stress protein, UspA family</fullName>
    </submittedName>
</protein>
<dbReference type="STRING" id="1486859.SAMN05444273_101121"/>
<dbReference type="Gene3D" id="3.40.50.620">
    <property type="entry name" value="HUPs"/>
    <property type="match status" value="1"/>
</dbReference>
<reference evidence="3" key="1">
    <citation type="submission" date="2016-11" db="EMBL/GenBank/DDBJ databases">
        <authorList>
            <person name="Varghese N."/>
            <person name="Submissions S."/>
        </authorList>
    </citation>
    <scope>NUCLEOTIDE SEQUENCE [LARGE SCALE GENOMIC DNA]</scope>
    <source>
        <strain evidence="3">DSM 100566</strain>
    </source>
</reference>
<dbReference type="AlphaFoldDB" id="A0A1M4SLP9"/>
<accession>A0A1M4SLP9</accession>
<evidence type="ECO:0000259" key="1">
    <source>
        <dbReference type="Pfam" id="PF00582"/>
    </source>
</evidence>
<dbReference type="SUPFAM" id="SSF52402">
    <property type="entry name" value="Adenine nucleotide alpha hydrolases-like"/>
    <property type="match status" value="1"/>
</dbReference>
<organism evidence="2 3">
    <name type="scientific">Litoreibacter ascidiaceicola</name>
    <dbReference type="NCBI Taxonomy" id="1486859"/>
    <lineage>
        <taxon>Bacteria</taxon>
        <taxon>Pseudomonadati</taxon>
        <taxon>Pseudomonadota</taxon>
        <taxon>Alphaproteobacteria</taxon>
        <taxon>Rhodobacterales</taxon>
        <taxon>Roseobacteraceae</taxon>
        <taxon>Litoreibacter</taxon>
    </lineage>
</organism>
<proteinExistence type="predicted"/>
<evidence type="ECO:0000313" key="2">
    <source>
        <dbReference type="EMBL" id="SHE33204.1"/>
    </source>
</evidence>
<gene>
    <name evidence="2" type="ORF">SAMN05444273_101121</name>
</gene>
<evidence type="ECO:0000313" key="3">
    <source>
        <dbReference type="Proteomes" id="UP000184144"/>
    </source>
</evidence>
<name>A0A1M4SLP9_9RHOB</name>
<dbReference type="InterPro" id="IPR006016">
    <property type="entry name" value="UspA"/>
</dbReference>
<dbReference type="RefSeq" id="WP_073138880.1">
    <property type="nucleotide sequence ID" value="NZ_FQUV01000001.1"/>
</dbReference>
<sequence length="137" mass="14567">MFHKIMVPIDLAHSGKMGKSLLCAAELAKTHTAELCFVGVTSNTPGKVAHSPKEYAQKLETFAQEQGKSHGVTASSHAMTSHDPAVDLDKTLLAAVDETGCDLVVMATHTPGFSEHIWASHGGHLAQHAKASVFLVR</sequence>
<dbReference type="OrthoDB" id="9792500at2"/>
<dbReference type="InterPro" id="IPR014729">
    <property type="entry name" value="Rossmann-like_a/b/a_fold"/>
</dbReference>
<keyword evidence="3" id="KW-1185">Reference proteome</keyword>
<dbReference type="CDD" id="cd00293">
    <property type="entry name" value="USP-like"/>
    <property type="match status" value="1"/>
</dbReference>
<dbReference type="EMBL" id="FQUV01000001">
    <property type="protein sequence ID" value="SHE33204.1"/>
    <property type="molecule type" value="Genomic_DNA"/>
</dbReference>